<gene>
    <name evidence="1" type="ORF">CHARACLAT_032499</name>
</gene>
<comment type="caution">
    <text evidence="1">The sequence shown here is derived from an EMBL/GenBank/DDBJ whole genome shotgun (WGS) entry which is preliminary data.</text>
</comment>
<accession>A0ABU7DEL0</accession>
<reference evidence="1 2" key="1">
    <citation type="submission" date="2021-06" db="EMBL/GenBank/DDBJ databases">
        <authorList>
            <person name="Palmer J.M."/>
        </authorList>
    </citation>
    <scope>NUCLEOTIDE SEQUENCE [LARGE SCALE GENOMIC DNA]</scope>
    <source>
        <strain evidence="1 2">CL_MEX2019</strain>
        <tissue evidence="1">Muscle</tissue>
    </source>
</reference>
<dbReference type="Proteomes" id="UP001352852">
    <property type="component" value="Unassembled WGS sequence"/>
</dbReference>
<evidence type="ECO:0000313" key="2">
    <source>
        <dbReference type="Proteomes" id="UP001352852"/>
    </source>
</evidence>
<evidence type="ECO:0000313" key="1">
    <source>
        <dbReference type="EMBL" id="MED6272650.1"/>
    </source>
</evidence>
<dbReference type="EMBL" id="JAHUTJ010022245">
    <property type="protein sequence ID" value="MED6272650.1"/>
    <property type="molecule type" value="Genomic_DNA"/>
</dbReference>
<proteinExistence type="predicted"/>
<organism evidence="1 2">
    <name type="scientific">Characodon lateralis</name>
    <dbReference type="NCBI Taxonomy" id="208331"/>
    <lineage>
        <taxon>Eukaryota</taxon>
        <taxon>Metazoa</taxon>
        <taxon>Chordata</taxon>
        <taxon>Craniata</taxon>
        <taxon>Vertebrata</taxon>
        <taxon>Euteleostomi</taxon>
        <taxon>Actinopterygii</taxon>
        <taxon>Neopterygii</taxon>
        <taxon>Teleostei</taxon>
        <taxon>Neoteleostei</taxon>
        <taxon>Acanthomorphata</taxon>
        <taxon>Ovalentaria</taxon>
        <taxon>Atherinomorphae</taxon>
        <taxon>Cyprinodontiformes</taxon>
        <taxon>Goodeidae</taxon>
        <taxon>Characodon</taxon>
    </lineage>
</organism>
<protein>
    <submittedName>
        <fullName evidence="1">Uncharacterized protein</fullName>
    </submittedName>
</protein>
<keyword evidence="2" id="KW-1185">Reference proteome</keyword>
<name>A0ABU7DEL0_9TELE</name>
<sequence>MMKLLCFISKTESSHPTQESHFGCLYSGSRSFGHDPYPRTIVEGRECRWTSKSRASPFSSTSAALQQNNETPSRLQMKLILKTNLSDVVIMNLQILFNINI</sequence>